<feature type="domain" description="Transposase IS200-like" evidence="1">
    <location>
        <begin position="11"/>
        <end position="129"/>
    </location>
</feature>
<proteinExistence type="predicted"/>
<dbReference type="SMART" id="SM01321">
    <property type="entry name" value="Y1_Tnp"/>
    <property type="match status" value="1"/>
</dbReference>
<dbReference type="PANTHER" id="PTHR33360:SF2">
    <property type="entry name" value="TRANSPOSASE FOR INSERTION SEQUENCE ELEMENT IS200"/>
    <property type="match status" value="1"/>
</dbReference>
<dbReference type="GO" id="GO:0004803">
    <property type="term" value="F:transposase activity"/>
    <property type="evidence" value="ECO:0007669"/>
    <property type="project" value="InterPro"/>
</dbReference>
<gene>
    <name evidence="2" type="primary">tnpA</name>
    <name evidence="2" type="ORF">Q3M24_15525</name>
</gene>
<reference evidence="2" key="2">
    <citation type="submission" date="2024-06" db="EMBL/GenBank/DDBJ databases">
        <authorList>
            <person name="Plum-Jensen L.E."/>
            <person name="Schramm A."/>
            <person name="Marshall I.P.G."/>
        </authorList>
    </citation>
    <scope>NUCLEOTIDE SEQUENCE</scope>
    <source>
        <strain evidence="2">Rat1</strain>
    </source>
</reference>
<evidence type="ECO:0000313" key="2">
    <source>
        <dbReference type="EMBL" id="XCN71711.1"/>
    </source>
</evidence>
<organism evidence="2">
    <name type="scientific">Candidatus Electrothrix aestuarii</name>
    <dbReference type="NCBI Taxonomy" id="3062594"/>
    <lineage>
        <taxon>Bacteria</taxon>
        <taxon>Pseudomonadati</taxon>
        <taxon>Thermodesulfobacteriota</taxon>
        <taxon>Desulfobulbia</taxon>
        <taxon>Desulfobulbales</taxon>
        <taxon>Desulfobulbaceae</taxon>
        <taxon>Candidatus Electrothrix</taxon>
    </lineage>
</organism>
<sequence>MDDYQSLSHTKWKCKYHVVFIPKYRKKVLYGELRSRLGEVFHELARHKESRIEQGVCCPDHVHMLIWIPPKFPVSSVVGYIKGKSAIHVARFFLGKSRNYTGQAFWARGFFVSTVGIDDAVIREYIEQQEKEDQRMEQLELFGKPGGKKRRSN</sequence>
<accession>A0AAU8LS25</accession>
<dbReference type="GO" id="GO:0003677">
    <property type="term" value="F:DNA binding"/>
    <property type="evidence" value="ECO:0007669"/>
    <property type="project" value="InterPro"/>
</dbReference>
<dbReference type="Pfam" id="PF01797">
    <property type="entry name" value="Y1_Tnp"/>
    <property type="match status" value="1"/>
</dbReference>
<dbReference type="InterPro" id="IPR036515">
    <property type="entry name" value="Transposase_17_sf"/>
</dbReference>
<protein>
    <submittedName>
        <fullName evidence="2">IS200/IS605 family transposase</fullName>
    </submittedName>
</protein>
<dbReference type="InterPro" id="IPR002686">
    <property type="entry name" value="Transposase_17"/>
</dbReference>
<dbReference type="KEGG" id="eaj:Q3M24_15525"/>
<dbReference type="GO" id="GO:0006313">
    <property type="term" value="P:DNA transposition"/>
    <property type="evidence" value="ECO:0007669"/>
    <property type="project" value="InterPro"/>
</dbReference>
<evidence type="ECO:0000259" key="1">
    <source>
        <dbReference type="SMART" id="SM01321"/>
    </source>
</evidence>
<dbReference type="SUPFAM" id="SSF143422">
    <property type="entry name" value="Transposase IS200-like"/>
    <property type="match status" value="1"/>
</dbReference>
<dbReference type="PANTHER" id="PTHR33360">
    <property type="entry name" value="TRANSPOSASE FOR INSERTION SEQUENCE ELEMENT IS200"/>
    <property type="match status" value="1"/>
</dbReference>
<dbReference type="NCBIfam" id="NF033573">
    <property type="entry name" value="transpos_IS200"/>
    <property type="match status" value="1"/>
</dbReference>
<dbReference type="Gene3D" id="3.30.70.1290">
    <property type="entry name" value="Transposase IS200-like"/>
    <property type="match status" value="1"/>
</dbReference>
<dbReference type="AlphaFoldDB" id="A0AAU8LS25"/>
<name>A0AAU8LS25_9BACT</name>
<reference evidence="2" key="1">
    <citation type="journal article" date="2024" name="Syst. Appl. Microbiol.">
        <title>First single-strain enrichments of Electrothrix cable bacteria, description of E. aestuarii sp. nov. and E. rattekaaiensis sp. nov., and proposal of a cable bacteria taxonomy following the rules of the SeqCode.</title>
        <authorList>
            <person name="Plum-Jensen L.E."/>
            <person name="Schramm A."/>
            <person name="Marshall I.P.G."/>
        </authorList>
    </citation>
    <scope>NUCLEOTIDE SEQUENCE</scope>
    <source>
        <strain evidence="2">Rat1</strain>
    </source>
</reference>
<dbReference type="EMBL" id="CP159373">
    <property type="protein sequence ID" value="XCN71711.1"/>
    <property type="molecule type" value="Genomic_DNA"/>
</dbReference>